<dbReference type="AlphaFoldDB" id="A0A6J5CXF2"/>
<dbReference type="PROSITE" id="PS01124">
    <property type="entry name" value="HTH_ARAC_FAMILY_2"/>
    <property type="match status" value="1"/>
</dbReference>
<reference evidence="5 6" key="1">
    <citation type="submission" date="2020-04" db="EMBL/GenBank/DDBJ databases">
        <authorList>
            <person name="De Canck E."/>
        </authorList>
    </citation>
    <scope>NUCLEOTIDE SEQUENCE [LARGE SCALE GENOMIC DNA]</scope>
    <source>
        <strain evidence="5 6">LMG 29542</strain>
    </source>
</reference>
<dbReference type="PRINTS" id="PR00032">
    <property type="entry name" value="HTHARAC"/>
</dbReference>
<dbReference type="RefSeq" id="WP_175224028.1">
    <property type="nucleotide sequence ID" value="NZ_CADIKH010000001.1"/>
</dbReference>
<dbReference type="SUPFAM" id="SSF46689">
    <property type="entry name" value="Homeodomain-like"/>
    <property type="match status" value="1"/>
</dbReference>
<evidence type="ECO:0000259" key="4">
    <source>
        <dbReference type="PROSITE" id="PS01124"/>
    </source>
</evidence>
<dbReference type="InterPro" id="IPR020449">
    <property type="entry name" value="Tscrpt_reg_AraC-type_HTH"/>
</dbReference>
<evidence type="ECO:0000313" key="6">
    <source>
        <dbReference type="Proteomes" id="UP000494363"/>
    </source>
</evidence>
<sequence>MAVTLCENVLDGTPMCRDEWIEAMRTHGLQFRFDSGGSDMSTINSARADGTDIVDADIAWQSVSPMMHHPTVQNAEYLYLQIVKGGALSIVQHGQTMTFRPGDMVVLDPLAKYEASVREATHMSIVRMPKSALRERGLRERFRVVHRPDLESPDVRAVREFMVYLTSQAGKVSEALLARLVGQGLDLMEVLANDRNGSAWSSPSAAIALRAKQLIARRIGDPDLNVASIAAVLNVSTRTVSRALRANGISAMRYVWSMRLEHAAGRLASAPQVTIQEIAYRCGFTSPSHFSREFRKRYDMTPREYVASREGACGHAPGK</sequence>
<dbReference type="EMBL" id="CADIKH010000001">
    <property type="protein sequence ID" value="CAB3745821.1"/>
    <property type="molecule type" value="Genomic_DNA"/>
</dbReference>
<name>A0A6J5CXF2_9BURK</name>
<dbReference type="InterPro" id="IPR050204">
    <property type="entry name" value="AraC_XylS_family_regulators"/>
</dbReference>
<dbReference type="InterPro" id="IPR018060">
    <property type="entry name" value="HTH_AraC"/>
</dbReference>
<keyword evidence="6" id="KW-1185">Reference proteome</keyword>
<feature type="domain" description="HTH araC/xylS-type" evidence="4">
    <location>
        <begin position="209"/>
        <end position="308"/>
    </location>
</feature>
<dbReference type="InterPro" id="IPR009057">
    <property type="entry name" value="Homeodomain-like_sf"/>
</dbReference>
<dbReference type="InterPro" id="IPR018062">
    <property type="entry name" value="HTH_AraC-typ_CS"/>
</dbReference>
<evidence type="ECO:0000313" key="5">
    <source>
        <dbReference type="EMBL" id="CAB3745821.1"/>
    </source>
</evidence>
<dbReference type="Gene3D" id="1.10.10.60">
    <property type="entry name" value="Homeodomain-like"/>
    <property type="match status" value="1"/>
</dbReference>
<evidence type="ECO:0000256" key="2">
    <source>
        <dbReference type="ARBA" id="ARBA00023125"/>
    </source>
</evidence>
<accession>A0A6J5CXF2</accession>
<dbReference type="PANTHER" id="PTHR46796">
    <property type="entry name" value="HTH-TYPE TRANSCRIPTIONAL ACTIVATOR RHAS-RELATED"/>
    <property type="match status" value="1"/>
</dbReference>
<organism evidence="5 6">
    <name type="scientific">Paraburkholderia humisilvae</name>
    <dbReference type="NCBI Taxonomy" id="627669"/>
    <lineage>
        <taxon>Bacteria</taxon>
        <taxon>Pseudomonadati</taxon>
        <taxon>Pseudomonadota</taxon>
        <taxon>Betaproteobacteria</taxon>
        <taxon>Burkholderiales</taxon>
        <taxon>Burkholderiaceae</taxon>
        <taxon>Paraburkholderia</taxon>
    </lineage>
</organism>
<dbReference type="PROSITE" id="PS00041">
    <property type="entry name" value="HTH_ARAC_FAMILY_1"/>
    <property type="match status" value="1"/>
</dbReference>
<dbReference type="SMART" id="SM00342">
    <property type="entry name" value="HTH_ARAC"/>
    <property type="match status" value="1"/>
</dbReference>
<protein>
    <submittedName>
        <fullName evidence="5">HTH-type transcriptional activator RhaS</fullName>
    </submittedName>
</protein>
<dbReference type="Pfam" id="PF12833">
    <property type="entry name" value="HTH_18"/>
    <property type="match status" value="1"/>
</dbReference>
<dbReference type="Proteomes" id="UP000494363">
    <property type="component" value="Unassembled WGS sequence"/>
</dbReference>
<dbReference type="GO" id="GO:0003700">
    <property type="term" value="F:DNA-binding transcription factor activity"/>
    <property type="evidence" value="ECO:0007669"/>
    <property type="project" value="InterPro"/>
</dbReference>
<evidence type="ECO:0000256" key="1">
    <source>
        <dbReference type="ARBA" id="ARBA00023015"/>
    </source>
</evidence>
<keyword evidence="2" id="KW-0238">DNA-binding</keyword>
<evidence type="ECO:0000256" key="3">
    <source>
        <dbReference type="ARBA" id="ARBA00023163"/>
    </source>
</evidence>
<proteinExistence type="predicted"/>
<dbReference type="GO" id="GO:0043565">
    <property type="term" value="F:sequence-specific DNA binding"/>
    <property type="evidence" value="ECO:0007669"/>
    <property type="project" value="InterPro"/>
</dbReference>
<dbReference type="InterPro" id="IPR035418">
    <property type="entry name" value="AraC-bd_2"/>
</dbReference>
<keyword evidence="1" id="KW-0805">Transcription regulation</keyword>
<dbReference type="PANTHER" id="PTHR46796:SF6">
    <property type="entry name" value="ARAC SUBFAMILY"/>
    <property type="match status" value="1"/>
</dbReference>
<keyword evidence="3" id="KW-0804">Transcription</keyword>
<dbReference type="Pfam" id="PF14525">
    <property type="entry name" value="AraC_binding_2"/>
    <property type="match status" value="1"/>
</dbReference>
<gene>
    <name evidence="5" type="primary">rhaS_1</name>
    <name evidence="5" type="ORF">LMG29542_00052</name>
</gene>